<dbReference type="Pfam" id="PF02709">
    <property type="entry name" value="Glyco_transf_7C"/>
    <property type="match status" value="1"/>
</dbReference>
<comment type="similarity">
    <text evidence="2">Belongs to the glycosyltransferase 2 family.</text>
</comment>
<dbReference type="RefSeq" id="WP_123539716.1">
    <property type="nucleotide sequence ID" value="NZ_FXAP01000001.1"/>
</dbReference>
<dbReference type="InterPro" id="IPR029044">
    <property type="entry name" value="Nucleotide-diphossugar_trans"/>
</dbReference>
<evidence type="ECO:0000313" key="7">
    <source>
        <dbReference type="EMBL" id="ROR81818.1"/>
    </source>
</evidence>
<feature type="region of interest" description="Disordered" evidence="5">
    <location>
        <begin position="272"/>
        <end position="293"/>
    </location>
</feature>
<keyword evidence="4 7" id="KW-0808">Transferase</keyword>
<sequence>MRTSIVTLCSRPRLGHLERQLEAVGASMPTSGDVVERLVVWIGDDAPPALDAELTVHLPPGPDGLRLAAGRNAGAALAIDRGADLIVFLDADCVPGPALLDRYREASDRHPGAVLCGPVTYLQPGVDVTDPRTLAAATAPHAARPNPDEGSERVASEDEYPLFWSLSFATTASTWSRTGGFDEGYEGYGGEDTDFAFALSAAGAPLVWVGGAHAYHQHHETQRPPWQHFDDILRNGARFADRWGTWPMTGWLEAFAQAGAVRRAGDDWVRVQPTSPSRLSTATTSAVATGSGA</sequence>
<dbReference type="PANTHER" id="PTHR43179:SF12">
    <property type="entry name" value="GALACTOFURANOSYLTRANSFERASE GLFT2"/>
    <property type="match status" value="1"/>
</dbReference>
<keyword evidence="3" id="KW-0328">Glycosyltransferase</keyword>
<dbReference type="Gene3D" id="3.90.550.10">
    <property type="entry name" value="Spore Coat Polysaccharide Biosynthesis Protein SpsA, Chain A"/>
    <property type="match status" value="1"/>
</dbReference>
<reference evidence="7 8" key="1">
    <citation type="submission" date="2018-11" db="EMBL/GenBank/DDBJ databases">
        <title>Sequencing the genomes of 1000 actinobacteria strains.</title>
        <authorList>
            <person name="Klenk H.-P."/>
        </authorList>
    </citation>
    <scope>NUCLEOTIDE SEQUENCE [LARGE SCALE GENOMIC DNA]</scope>
    <source>
        <strain evidence="7 8">DSM 14012</strain>
    </source>
</reference>
<dbReference type="PANTHER" id="PTHR43179">
    <property type="entry name" value="RHAMNOSYLTRANSFERASE WBBL"/>
    <property type="match status" value="1"/>
</dbReference>
<organism evidence="7 8">
    <name type="scientific">Plantibacter flavus</name>
    <dbReference type="NCBI Taxonomy" id="150123"/>
    <lineage>
        <taxon>Bacteria</taxon>
        <taxon>Bacillati</taxon>
        <taxon>Actinomycetota</taxon>
        <taxon>Actinomycetes</taxon>
        <taxon>Micrococcales</taxon>
        <taxon>Microbacteriaceae</taxon>
        <taxon>Plantibacter</taxon>
    </lineage>
</organism>
<evidence type="ECO:0000256" key="1">
    <source>
        <dbReference type="ARBA" id="ARBA00004776"/>
    </source>
</evidence>
<protein>
    <submittedName>
        <fullName evidence="7">GT2 family glycosyltransferase</fullName>
    </submittedName>
</protein>
<dbReference type="AlphaFoldDB" id="A0A3N2C2T1"/>
<evidence type="ECO:0000256" key="3">
    <source>
        <dbReference type="ARBA" id="ARBA00022676"/>
    </source>
</evidence>
<proteinExistence type="inferred from homology"/>
<evidence type="ECO:0000256" key="2">
    <source>
        <dbReference type="ARBA" id="ARBA00006739"/>
    </source>
</evidence>
<dbReference type="InterPro" id="IPR027791">
    <property type="entry name" value="Galactosyl_T_C"/>
</dbReference>
<evidence type="ECO:0000256" key="5">
    <source>
        <dbReference type="SAM" id="MobiDB-lite"/>
    </source>
</evidence>
<gene>
    <name evidence="7" type="ORF">EDD42_1890</name>
</gene>
<dbReference type="EMBL" id="RKHL01000001">
    <property type="protein sequence ID" value="ROR81818.1"/>
    <property type="molecule type" value="Genomic_DNA"/>
</dbReference>
<evidence type="ECO:0000259" key="6">
    <source>
        <dbReference type="Pfam" id="PF02709"/>
    </source>
</evidence>
<accession>A0A3N2C2T1</accession>
<name>A0A3N2C2T1_9MICO</name>
<dbReference type="Proteomes" id="UP000266915">
    <property type="component" value="Unassembled WGS sequence"/>
</dbReference>
<evidence type="ECO:0000313" key="8">
    <source>
        <dbReference type="Proteomes" id="UP000266915"/>
    </source>
</evidence>
<evidence type="ECO:0000256" key="4">
    <source>
        <dbReference type="ARBA" id="ARBA00022679"/>
    </source>
</evidence>
<dbReference type="GO" id="GO:0016757">
    <property type="term" value="F:glycosyltransferase activity"/>
    <property type="evidence" value="ECO:0007669"/>
    <property type="project" value="UniProtKB-KW"/>
</dbReference>
<dbReference type="SUPFAM" id="SSF53448">
    <property type="entry name" value="Nucleotide-diphospho-sugar transferases"/>
    <property type="match status" value="1"/>
</dbReference>
<feature type="domain" description="Galactosyltransferase C-terminal" evidence="6">
    <location>
        <begin position="157"/>
        <end position="206"/>
    </location>
</feature>
<comment type="caution">
    <text evidence="7">The sequence shown here is derived from an EMBL/GenBank/DDBJ whole genome shotgun (WGS) entry which is preliminary data.</text>
</comment>
<comment type="pathway">
    <text evidence="1">Cell wall biogenesis; cell wall polysaccharide biosynthesis.</text>
</comment>
<keyword evidence="8" id="KW-1185">Reference proteome</keyword>
<feature type="compositionally biased region" description="Low complexity" evidence="5">
    <location>
        <begin position="280"/>
        <end position="293"/>
    </location>
</feature>